<dbReference type="Gene3D" id="1.10.10.10">
    <property type="entry name" value="Winged helix-like DNA-binding domain superfamily/Winged helix DNA-binding domain"/>
    <property type="match status" value="1"/>
</dbReference>
<dbReference type="InterPro" id="IPR002577">
    <property type="entry name" value="HTH_HxlR"/>
</dbReference>
<protein>
    <submittedName>
        <fullName evidence="6">Helix-turn-helix transcriptional regulator</fullName>
    </submittedName>
</protein>
<evidence type="ECO:0000313" key="7">
    <source>
        <dbReference type="Proteomes" id="UP001152173"/>
    </source>
</evidence>
<proteinExistence type="predicted"/>
<name>A0A9X3LFL9_9BACL</name>
<dbReference type="SUPFAM" id="SSF46785">
    <property type="entry name" value="Winged helix' DNA-binding domain"/>
    <property type="match status" value="1"/>
</dbReference>
<dbReference type="Pfam" id="PF01638">
    <property type="entry name" value="HxlR"/>
    <property type="match status" value="1"/>
</dbReference>
<gene>
    <name evidence="6" type="ORF">M9R32_07900</name>
</gene>
<dbReference type="PANTHER" id="PTHR33204">
    <property type="entry name" value="TRANSCRIPTIONAL REGULATOR, MARR FAMILY"/>
    <property type="match status" value="1"/>
</dbReference>
<organism evidence="6 7">
    <name type="scientific">Paenisporosarcina quisquiliarum</name>
    <dbReference type="NCBI Taxonomy" id="365346"/>
    <lineage>
        <taxon>Bacteria</taxon>
        <taxon>Bacillati</taxon>
        <taxon>Bacillota</taxon>
        <taxon>Bacilli</taxon>
        <taxon>Bacillales</taxon>
        <taxon>Caryophanaceae</taxon>
        <taxon>Paenisporosarcina</taxon>
    </lineage>
</organism>
<keyword evidence="1" id="KW-0805">Transcription regulation</keyword>
<dbReference type="InterPro" id="IPR036390">
    <property type="entry name" value="WH_DNA-bd_sf"/>
</dbReference>
<evidence type="ECO:0000256" key="4">
    <source>
        <dbReference type="SAM" id="Phobius"/>
    </source>
</evidence>
<feature type="domain" description="HTH hxlR-type" evidence="5">
    <location>
        <begin position="10"/>
        <end position="108"/>
    </location>
</feature>
<evidence type="ECO:0000256" key="3">
    <source>
        <dbReference type="ARBA" id="ARBA00023163"/>
    </source>
</evidence>
<keyword evidence="4" id="KW-0472">Membrane</keyword>
<comment type="caution">
    <text evidence="6">The sequence shown here is derived from an EMBL/GenBank/DDBJ whole genome shotgun (WGS) entry which is preliminary data.</text>
</comment>
<dbReference type="GO" id="GO:0003677">
    <property type="term" value="F:DNA binding"/>
    <property type="evidence" value="ECO:0007669"/>
    <property type="project" value="UniProtKB-KW"/>
</dbReference>
<dbReference type="Proteomes" id="UP001152173">
    <property type="component" value="Unassembled WGS sequence"/>
</dbReference>
<sequence length="113" mass="12951">MSKVKKEYDCALVLTIDLIGGKWKLIILWYLISGAKRFGELKKSIPSITQKMLTEQLRELEERAIISRKVYATAPPKVEYAMTDFGTSLIPLINGLCTWTEEYAKENDITLHE</sequence>
<dbReference type="PROSITE" id="PS51118">
    <property type="entry name" value="HTH_HXLR"/>
    <property type="match status" value="1"/>
</dbReference>
<evidence type="ECO:0000256" key="2">
    <source>
        <dbReference type="ARBA" id="ARBA00023125"/>
    </source>
</evidence>
<keyword evidence="4" id="KW-1133">Transmembrane helix</keyword>
<keyword evidence="4" id="KW-0812">Transmembrane</keyword>
<evidence type="ECO:0000256" key="1">
    <source>
        <dbReference type="ARBA" id="ARBA00023015"/>
    </source>
</evidence>
<reference evidence="6" key="1">
    <citation type="submission" date="2022-05" db="EMBL/GenBank/DDBJ databases">
        <authorList>
            <person name="Colautti A."/>
            <person name="Iacumin L."/>
        </authorList>
    </citation>
    <scope>NUCLEOTIDE SEQUENCE</scope>
    <source>
        <strain evidence="6">SK 55</strain>
    </source>
</reference>
<keyword evidence="2" id="KW-0238">DNA-binding</keyword>
<keyword evidence="3" id="KW-0804">Transcription</keyword>
<evidence type="ECO:0000313" key="6">
    <source>
        <dbReference type="EMBL" id="MCZ8537097.1"/>
    </source>
</evidence>
<accession>A0A9X3LFL9</accession>
<keyword evidence="7" id="KW-1185">Reference proteome</keyword>
<dbReference type="RefSeq" id="WP_269926188.1">
    <property type="nucleotide sequence ID" value="NZ_JAMKBJ010000005.1"/>
</dbReference>
<feature type="transmembrane region" description="Helical" evidence="4">
    <location>
        <begin position="12"/>
        <end position="32"/>
    </location>
</feature>
<evidence type="ECO:0000259" key="5">
    <source>
        <dbReference type="PROSITE" id="PS51118"/>
    </source>
</evidence>
<dbReference type="AlphaFoldDB" id="A0A9X3LFL9"/>
<dbReference type="PANTHER" id="PTHR33204:SF29">
    <property type="entry name" value="TRANSCRIPTIONAL REGULATOR"/>
    <property type="match status" value="1"/>
</dbReference>
<dbReference type="InterPro" id="IPR036388">
    <property type="entry name" value="WH-like_DNA-bd_sf"/>
</dbReference>
<dbReference type="EMBL" id="JAMKBJ010000005">
    <property type="protein sequence ID" value="MCZ8537097.1"/>
    <property type="molecule type" value="Genomic_DNA"/>
</dbReference>